<dbReference type="Pfam" id="PF14890">
    <property type="entry name" value="Intein_splicing"/>
    <property type="match status" value="1"/>
</dbReference>
<keyword evidence="3" id="KW-0651">Protein splicing</keyword>
<organism evidence="5 6">
    <name type="scientific">Candidatus Iainarchaeum sp</name>
    <dbReference type="NCBI Taxonomy" id="3101447"/>
    <lineage>
        <taxon>Archaea</taxon>
        <taxon>Candidatus Iainarchaeota</taxon>
        <taxon>Candidatus Iainarchaeia</taxon>
        <taxon>Candidatus Iainarchaeales</taxon>
        <taxon>Candidatus Iainarchaeaceae</taxon>
        <taxon>Candidatus Iainarchaeum</taxon>
    </lineage>
</organism>
<dbReference type="InterPro" id="IPR036844">
    <property type="entry name" value="Hint_dom_sf"/>
</dbReference>
<dbReference type="InterPro" id="IPR006141">
    <property type="entry name" value="Intein_N"/>
</dbReference>
<evidence type="ECO:0000256" key="2">
    <source>
        <dbReference type="ARBA" id="ARBA00022813"/>
    </source>
</evidence>
<dbReference type="InterPro" id="IPR030934">
    <property type="entry name" value="Intein_C"/>
</dbReference>
<dbReference type="EMBL" id="DUGC01000004">
    <property type="protein sequence ID" value="HIH09088.1"/>
    <property type="molecule type" value="Genomic_DNA"/>
</dbReference>
<dbReference type="SMART" id="SM00306">
    <property type="entry name" value="HintN"/>
    <property type="match status" value="2"/>
</dbReference>
<dbReference type="PRINTS" id="PR00379">
    <property type="entry name" value="INTEIN"/>
</dbReference>
<dbReference type="InterPro" id="IPR006142">
    <property type="entry name" value="INTEIN"/>
</dbReference>
<dbReference type="Gene3D" id="3.40.50.300">
    <property type="entry name" value="P-loop containing nucleotide triphosphate hydrolases"/>
    <property type="match status" value="2"/>
</dbReference>
<dbReference type="InterPro" id="IPR027417">
    <property type="entry name" value="P-loop_NTPase"/>
</dbReference>
<dbReference type="InterPro" id="IPR003587">
    <property type="entry name" value="Hint_dom_N"/>
</dbReference>
<accession>A0A7J4IU85</accession>
<comment type="caution">
    <text evidence="5">The sequence shown here is derived from an EMBL/GenBank/DDBJ whole genome shotgun (WGS) entry which is preliminary data.</text>
</comment>
<dbReference type="GO" id="GO:0016539">
    <property type="term" value="P:intein-mediated protein splicing"/>
    <property type="evidence" value="ECO:0007669"/>
    <property type="project" value="InterPro"/>
</dbReference>
<dbReference type="GO" id="GO:0016887">
    <property type="term" value="F:ATP hydrolysis activity"/>
    <property type="evidence" value="ECO:0007669"/>
    <property type="project" value="InterPro"/>
</dbReference>
<comment type="similarity">
    <text evidence="1">Belongs to the GSP E family.</text>
</comment>
<gene>
    <name evidence="5" type="primary">tadA</name>
    <name evidence="5" type="ORF">HA254_00285</name>
</gene>
<dbReference type="PANTHER" id="PTHR30486:SF15">
    <property type="entry name" value="TYPE II_IV SECRETION SYSTEM ATPASE"/>
    <property type="match status" value="1"/>
</dbReference>
<dbReference type="Pfam" id="PF14528">
    <property type="entry name" value="LAGLIDADG_3"/>
    <property type="match status" value="2"/>
</dbReference>
<dbReference type="InterPro" id="IPR003586">
    <property type="entry name" value="Hint_dom_C"/>
</dbReference>
<dbReference type="InterPro" id="IPR050921">
    <property type="entry name" value="T4SS_GSP_E_ATPase"/>
</dbReference>
<evidence type="ECO:0000256" key="3">
    <source>
        <dbReference type="ARBA" id="ARBA00023000"/>
    </source>
</evidence>
<evidence type="ECO:0000313" key="5">
    <source>
        <dbReference type="EMBL" id="HIH09088.1"/>
    </source>
</evidence>
<dbReference type="SUPFAM" id="SSF51294">
    <property type="entry name" value="Hedgehog/intein (Hint) domain"/>
    <property type="match status" value="2"/>
</dbReference>
<dbReference type="Pfam" id="PF00437">
    <property type="entry name" value="T2SSE"/>
    <property type="match status" value="2"/>
</dbReference>
<reference evidence="6" key="1">
    <citation type="journal article" date="2020" name="bioRxiv">
        <title>A rank-normalized archaeal taxonomy based on genome phylogeny resolves widespread incomplete and uneven classifications.</title>
        <authorList>
            <person name="Rinke C."/>
            <person name="Chuvochina M."/>
            <person name="Mussig A.J."/>
            <person name="Chaumeil P.-A."/>
            <person name="Waite D.W."/>
            <person name="Whitman W.B."/>
            <person name="Parks D.H."/>
            <person name="Hugenholtz P."/>
        </authorList>
    </citation>
    <scope>NUCLEOTIDE SEQUENCE [LARGE SCALE GENOMIC DNA]</scope>
</reference>
<keyword evidence="2" id="KW-0068">Autocatalytic cleavage</keyword>
<protein>
    <submittedName>
        <fullName evidence="5">Flp pilus assembly complex ATPase component TadA</fullName>
    </submittedName>
</protein>
<dbReference type="Proteomes" id="UP000565078">
    <property type="component" value="Unassembled WGS sequence"/>
</dbReference>
<dbReference type="Gene3D" id="2.170.16.10">
    <property type="entry name" value="Hedgehog/Intein (Hint) domain"/>
    <property type="match status" value="3"/>
</dbReference>
<dbReference type="SUPFAM" id="SSF55608">
    <property type="entry name" value="Homing endonucleases"/>
    <property type="match status" value="3"/>
</dbReference>
<name>A0A7J4IU85_9ARCH</name>
<dbReference type="PROSITE" id="PS50819">
    <property type="entry name" value="INTEIN_ENDONUCLEASE"/>
    <property type="match status" value="2"/>
</dbReference>
<dbReference type="CDD" id="cd00081">
    <property type="entry name" value="Hint"/>
    <property type="match status" value="2"/>
</dbReference>
<proteinExistence type="inferred from homology"/>
<dbReference type="NCBIfam" id="TIGR01445">
    <property type="entry name" value="intein_Nterm"/>
    <property type="match status" value="1"/>
</dbReference>
<dbReference type="InterPro" id="IPR001482">
    <property type="entry name" value="T2SS/T4SS_dom"/>
</dbReference>
<dbReference type="PANTHER" id="PTHR30486">
    <property type="entry name" value="TWITCHING MOTILITY PROTEIN PILT"/>
    <property type="match status" value="1"/>
</dbReference>
<dbReference type="Gene3D" id="3.30.450.380">
    <property type="match status" value="1"/>
</dbReference>
<dbReference type="PROSITE" id="PS50818">
    <property type="entry name" value="INTEIN_C_TER"/>
    <property type="match status" value="1"/>
</dbReference>
<evidence type="ECO:0000259" key="4">
    <source>
        <dbReference type="PROSITE" id="PS50819"/>
    </source>
</evidence>
<dbReference type="InterPro" id="IPR027434">
    <property type="entry name" value="Homing_endonucl"/>
</dbReference>
<feature type="domain" description="DOD-type homing endonuclease" evidence="4">
    <location>
        <begin position="492"/>
        <end position="619"/>
    </location>
</feature>
<dbReference type="SUPFAM" id="SSF52540">
    <property type="entry name" value="P-loop containing nucleoside triphosphate hydrolases"/>
    <property type="match status" value="2"/>
</dbReference>
<sequence>MSDKLLKEYDIEFEGISLPVKIVYQQGEYVRSYLLDIPEYGQGTKALLENLKHEIIMDAGIKAEKFLDPKFIDYLKAQFRLKAEGILKKELVQLDEYTKDSLTAILLNEMLGLGKIEFLLADGNLEEIVVNAAVEPVWVYHKEFAWLKTNVMLDSEEQIQNYANIIARHGGKQITILTPLLDTHLVTGDRANATLFPISGKGNTITIRRFRRDPWTVTDLIRNRTTTSDVMALIWLCIQYELNMILSGGTASGKTSFMNICLPFMQPNHRIITIEDSVAGESEIIYEKDGHIARSTVGSLIDSIIEDDSIKDCSAENDEGIRIASMSKDGEVEWREPSSFIRHWVKKDMLKITLKSGRTIEVTPDHSLFTLGEDGKIAQTSGKAIKEGSWIATPRKMEWAGEKVMFDMHEHLKSFEGCFIKSLEITPLISQSMKELRQYYPKPTLHANMRRGIAPVKMALQLQKQPEQGWIQSRQGTQIPMEIEVDNDLACLAGLWLADGAYDKNSIIISVVEPEARKIVENAAKRFGISPKMHSDGISLMLNSKPLKMLFENVLELKGDAYTKKVPSWAFRLEKNLAAALVCGYFSGDGWVRENDIAVCSCSKQLLLDMQTLLLRFGIPFRISWKMRKDKTYEARVSGAQFLKVFISEIGFVVNKKTEAAKKWLTAASHDVSDVIPLPKKYYNMVRLARKSEVGTTLTYKSWKSWKYNEMNIGRNTLQRIVRQHGEKLPNELQELAFNDVFWDPVINIERRHFEGFVYDFSVPGNESFVCGNVVCHNTRELILPEFLHWVPMTTREPNAEGKGGVCLYPGNWIALGNGELREISEYAEEKLKAGEKFRPESNLTCVLGEDSVLAGDPEKMIYNAEKIATVSKVTEREFICTIKCENGESVIITENTKLPVVGETGEVKLLIPKEIEAGKYYLPAFTKIGIQGEIQEIDALELFGNGNYYTSDAFPELEEMIREAQERGETLNGIAAQIGSSHQALSWLRKNKIVKISLLRELLKKTMITTAAQINQKIVEIRPASWSAKKVKIPKKCDEELAYLAGFLQAEKWIGSNRMAVSQKNEIPFLEDLFGKLFNVSVSKSISKAKYGKYNKYTVLSKPVAQFFAKVFGLRKSKECRVSRIIQRSPESVIAAFISGYVDGDGSVSEKKISLAVGRKETAIEFKYLLHRLGINSRISEQRKVFEVNISAREDIKKAAETLKFRVTAKKDAAERINGKIYTHNTKRNIIPAILLRNYLKGFNLTTSEKKAHFYHTACNKTGMQKSYIKQLIKEQKIDENTAQKISLFLRDDLEFIKITGVAIAPNTSDIPTYDLTPEKSTYFVGGINNFTLIMDTMLDLLVNSLRQRPDRIIVGETRRQVEAEVMFEAMHTGHSVYTTFHANTAEETIRRFTNPPIDIPPTVLDSVHLNVVMFRNRRLGVRRVLQVAEFIPEKRGNEEVLKANTLFRWKAASDTIEKDCESIRLFDELSMHTGMTYDEIYKELAAKKRVLDWLVKYNVHNVMDVGKVMASYYLDPKDIMLKVDMDRRPDIDQ</sequence>
<evidence type="ECO:0000313" key="6">
    <source>
        <dbReference type="Proteomes" id="UP000565078"/>
    </source>
</evidence>
<evidence type="ECO:0000256" key="1">
    <source>
        <dbReference type="ARBA" id="ARBA00006611"/>
    </source>
</evidence>
<feature type="domain" description="DOD-type homing endonuclease" evidence="4">
    <location>
        <begin position="1045"/>
        <end position="1176"/>
    </location>
</feature>
<dbReference type="InterPro" id="IPR004860">
    <property type="entry name" value="LAGLIDADG_dom"/>
</dbReference>
<dbReference type="InterPro" id="IPR004042">
    <property type="entry name" value="Intein_endonuc_central"/>
</dbReference>
<dbReference type="GO" id="GO:0004519">
    <property type="term" value="F:endonuclease activity"/>
    <property type="evidence" value="ECO:0007669"/>
    <property type="project" value="InterPro"/>
</dbReference>
<dbReference type="SMART" id="SM00305">
    <property type="entry name" value="HintC"/>
    <property type="match status" value="1"/>
</dbReference>
<dbReference type="PROSITE" id="PS50817">
    <property type="entry name" value="INTEIN_N_TER"/>
    <property type="match status" value="1"/>
</dbReference>
<dbReference type="Gene3D" id="3.10.28.10">
    <property type="entry name" value="Homing endonucleases"/>
    <property type="match status" value="2"/>
</dbReference>